<dbReference type="CDD" id="cd06225">
    <property type="entry name" value="HAMP"/>
    <property type="match status" value="1"/>
</dbReference>
<keyword evidence="8 11" id="KW-1133">Transmembrane helix</keyword>
<evidence type="ECO:0000256" key="9">
    <source>
        <dbReference type="ARBA" id="ARBA00023012"/>
    </source>
</evidence>
<evidence type="ECO:0000256" key="11">
    <source>
        <dbReference type="SAM" id="Phobius"/>
    </source>
</evidence>
<sequence>MKSIKSKITLWFMCLFIIFSIVLNLSIRFFLKNDFEKNTTNSMNNLMINSRELIKNKLLLKDSYSNSDWIDVGSEVLWDIKKLYKTYGSLYSSDNKNSLTTTNNSEEDISLINEASQNKAVVKLYRVKNTYTASISYPIYINDKSDYTLYLTKDFSENYLDYIKILNIITLLQVFLGILILLITYLISSRITKPISSLIKGVKEVSLGNFDYSFESSSSDEIGILSQEFSNMKKEIKKQLEYLMKEKENALLLQKSKNNFFNNVTHELKTPLTTISGYSQLLLSPKVEDKNFRVRAINGIFQESERMHSLIVELINISKNLNNPQKELIPIELSTFISRILDNLKIKWKNKSYLLSLDMGDTLILSDTENITSLLTNILDNAIKYSLDNGVISINLKTQDNLVYLTVENSYEGSTSFAKDKLFEPFVKGTNSTEDSNGLGLYICKEIVHSLNGEITIELTEKNFKLITTFPSFCNISETI</sequence>
<dbReference type="PANTHER" id="PTHR45528:SF10">
    <property type="entry name" value="METHYL-ACCEPTING CHEMOTAXIS PROTEIN"/>
    <property type="match status" value="1"/>
</dbReference>
<evidence type="ECO:0000256" key="3">
    <source>
        <dbReference type="ARBA" id="ARBA00012438"/>
    </source>
</evidence>
<keyword evidence="5" id="KW-0808">Transferase</keyword>
<dbReference type="InterPro" id="IPR005467">
    <property type="entry name" value="His_kinase_dom"/>
</dbReference>
<dbReference type="RefSeq" id="WP_073022694.1">
    <property type="nucleotide sequence ID" value="NZ_FQXU01000021.1"/>
</dbReference>
<feature type="transmembrane region" description="Helical" evidence="11">
    <location>
        <begin position="12"/>
        <end position="31"/>
    </location>
</feature>
<evidence type="ECO:0000256" key="5">
    <source>
        <dbReference type="ARBA" id="ARBA00022679"/>
    </source>
</evidence>
<keyword evidence="9" id="KW-0902">Two-component regulatory system</keyword>
<dbReference type="CDD" id="cd00082">
    <property type="entry name" value="HisKA"/>
    <property type="match status" value="1"/>
</dbReference>
<evidence type="ECO:0000256" key="8">
    <source>
        <dbReference type="ARBA" id="ARBA00022989"/>
    </source>
</evidence>
<comment type="subcellular location">
    <subcellularLocation>
        <location evidence="2">Membrane</location>
        <topology evidence="2">Multi-pass membrane protein</topology>
    </subcellularLocation>
</comment>
<dbReference type="GO" id="GO:0005886">
    <property type="term" value="C:plasma membrane"/>
    <property type="evidence" value="ECO:0007669"/>
    <property type="project" value="TreeGrafter"/>
</dbReference>
<evidence type="ECO:0000313" key="15">
    <source>
        <dbReference type="Proteomes" id="UP000184241"/>
    </source>
</evidence>
<evidence type="ECO:0000256" key="2">
    <source>
        <dbReference type="ARBA" id="ARBA00004141"/>
    </source>
</evidence>
<evidence type="ECO:0000256" key="6">
    <source>
        <dbReference type="ARBA" id="ARBA00022692"/>
    </source>
</evidence>
<evidence type="ECO:0000259" key="12">
    <source>
        <dbReference type="PROSITE" id="PS50109"/>
    </source>
</evidence>
<dbReference type="InterPro" id="IPR050398">
    <property type="entry name" value="HssS/ArlS-like"/>
</dbReference>
<keyword evidence="10 11" id="KW-0472">Membrane</keyword>
<dbReference type="EC" id="2.7.13.3" evidence="3"/>
<proteinExistence type="predicted"/>
<dbReference type="SUPFAM" id="SSF55874">
    <property type="entry name" value="ATPase domain of HSP90 chaperone/DNA topoisomerase II/histidine kinase"/>
    <property type="match status" value="1"/>
</dbReference>
<comment type="catalytic activity">
    <reaction evidence="1">
        <text>ATP + protein L-histidine = ADP + protein N-phospho-L-histidine.</text>
        <dbReference type="EC" id="2.7.13.3"/>
    </reaction>
</comment>
<dbReference type="Pfam" id="PF02518">
    <property type="entry name" value="HATPase_c"/>
    <property type="match status" value="1"/>
</dbReference>
<dbReference type="InterPro" id="IPR036097">
    <property type="entry name" value="HisK_dim/P_sf"/>
</dbReference>
<evidence type="ECO:0000256" key="4">
    <source>
        <dbReference type="ARBA" id="ARBA00022553"/>
    </source>
</evidence>
<feature type="transmembrane region" description="Helical" evidence="11">
    <location>
        <begin position="165"/>
        <end position="187"/>
    </location>
</feature>
<dbReference type="InterPro" id="IPR003594">
    <property type="entry name" value="HATPase_dom"/>
</dbReference>
<accession>A0A1M6E8T8</accession>
<dbReference type="AlphaFoldDB" id="A0A1M6E8T8"/>
<dbReference type="FunFam" id="1.10.287.130:FF:000001">
    <property type="entry name" value="Two-component sensor histidine kinase"/>
    <property type="match status" value="1"/>
</dbReference>
<keyword evidence="4" id="KW-0597">Phosphoprotein</keyword>
<feature type="domain" description="Histidine kinase" evidence="12">
    <location>
        <begin position="263"/>
        <end position="474"/>
    </location>
</feature>
<dbReference type="SMART" id="SM00304">
    <property type="entry name" value="HAMP"/>
    <property type="match status" value="1"/>
</dbReference>
<dbReference type="Gene3D" id="1.10.287.130">
    <property type="match status" value="1"/>
</dbReference>
<dbReference type="InterPro" id="IPR036890">
    <property type="entry name" value="HATPase_C_sf"/>
</dbReference>
<dbReference type="PROSITE" id="PS50109">
    <property type="entry name" value="HIS_KIN"/>
    <property type="match status" value="1"/>
</dbReference>
<dbReference type="InterPro" id="IPR003661">
    <property type="entry name" value="HisK_dim/P_dom"/>
</dbReference>
<evidence type="ECO:0000256" key="10">
    <source>
        <dbReference type="ARBA" id="ARBA00023136"/>
    </source>
</evidence>
<keyword evidence="7" id="KW-0418">Kinase</keyword>
<dbReference type="PROSITE" id="PS50885">
    <property type="entry name" value="HAMP"/>
    <property type="match status" value="1"/>
</dbReference>
<dbReference type="Gene3D" id="6.10.340.10">
    <property type="match status" value="1"/>
</dbReference>
<dbReference type="PANTHER" id="PTHR45528">
    <property type="entry name" value="SENSOR HISTIDINE KINASE CPXA"/>
    <property type="match status" value="1"/>
</dbReference>
<evidence type="ECO:0000259" key="13">
    <source>
        <dbReference type="PROSITE" id="PS50885"/>
    </source>
</evidence>
<dbReference type="SMART" id="SM00388">
    <property type="entry name" value="HisKA"/>
    <property type="match status" value="1"/>
</dbReference>
<dbReference type="SUPFAM" id="SSF158472">
    <property type="entry name" value="HAMP domain-like"/>
    <property type="match status" value="1"/>
</dbReference>
<dbReference type="SMART" id="SM00387">
    <property type="entry name" value="HATPase_c"/>
    <property type="match status" value="1"/>
</dbReference>
<dbReference type="InterPro" id="IPR003660">
    <property type="entry name" value="HAMP_dom"/>
</dbReference>
<protein>
    <recommendedName>
        <fullName evidence="3">histidine kinase</fullName>
        <ecNumber evidence="3">2.7.13.3</ecNumber>
    </recommendedName>
</protein>
<gene>
    <name evidence="14" type="ORF">SAMN02745941_04406</name>
</gene>
<dbReference type="GO" id="GO:0000155">
    <property type="term" value="F:phosphorelay sensor kinase activity"/>
    <property type="evidence" value="ECO:0007669"/>
    <property type="project" value="InterPro"/>
</dbReference>
<dbReference type="Proteomes" id="UP000184241">
    <property type="component" value="Unassembled WGS sequence"/>
</dbReference>
<reference evidence="14 15" key="1">
    <citation type="submission" date="2016-11" db="EMBL/GenBank/DDBJ databases">
        <authorList>
            <person name="Jaros S."/>
            <person name="Januszkiewicz K."/>
            <person name="Wedrychowicz H."/>
        </authorList>
    </citation>
    <scope>NUCLEOTIDE SEQUENCE [LARGE SCALE GENOMIC DNA]</scope>
    <source>
        <strain evidence="14 15">DSM 6191</strain>
    </source>
</reference>
<feature type="domain" description="HAMP" evidence="13">
    <location>
        <begin position="189"/>
        <end position="241"/>
    </location>
</feature>
<dbReference type="EMBL" id="FQXU01000021">
    <property type="protein sequence ID" value="SHI81917.1"/>
    <property type="molecule type" value="Genomic_DNA"/>
</dbReference>
<evidence type="ECO:0000313" key="14">
    <source>
        <dbReference type="EMBL" id="SHI81917.1"/>
    </source>
</evidence>
<dbReference type="Gene3D" id="3.30.565.10">
    <property type="entry name" value="Histidine kinase-like ATPase, C-terminal domain"/>
    <property type="match status" value="1"/>
</dbReference>
<evidence type="ECO:0000256" key="1">
    <source>
        <dbReference type="ARBA" id="ARBA00000085"/>
    </source>
</evidence>
<dbReference type="Pfam" id="PF00512">
    <property type="entry name" value="HisKA"/>
    <property type="match status" value="1"/>
</dbReference>
<dbReference type="Pfam" id="PF00672">
    <property type="entry name" value="HAMP"/>
    <property type="match status" value="1"/>
</dbReference>
<name>A0A1M6E8T8_9CLOT</name>
<dbReference type="SUPFAM" id="SSF47384">
    <property type="entry name" value="Homodimeric domain of signal transducing histidine kinase"/>
    <property type="match status" value="1"/>
</dbReference>
<evidence type="ECO:0000256" key="7">
    <source>
        <dbReference type="ARBA" id="ARBA00022777"/>
    </source>
</evidence>
<keyword evidence="6 11" id="KW-0812">Transmembrane</keyword>
<organism evidence="14 15">
    <name type="scientific">Clostridium intestinale DSM 6191</name>
    <dbReference type="NCBI Taxonomy" id="1121320"/>
    <lineage>
        <taxon>Bacteria</taxon>
        <taxon>Bacillati</taxon>
        <taxon>Bacillota</taxon>
        <taxon>Clostridia</taxon>
        <taxon>Eubacteriales</taxon>
        <taxon>Clostridiaceae</taxon>
        <taxon>Clostridium</taxon>
    </lineage>
</organism>